<reference evidence="2" key="1">
    <citation type="submission" date="2021-12" db="EMBL/GenBank/DDBJ databases">
        <authorList>
            <person name="Zaccaron A."/>
            <person name="Stergiopoulos I."/>
        </authorList>
    </citation>
    <scope>NUCLEOTIDE SEQUENCE</scope>
    <source>
        <strain evidence="2">Race5_Kim</strain>
    </source>
</reference>
<dbReference type="Proteomes" id="UP000756132">
    <property type="component" value="Chromosome 8"/>
</dbReference>
<gene>
    <name evidence="2" type="ORF">CLAFUR5_11053</name>
</gene>
<dbReference type="AlphaFoldDB" id="A0A9Q8PF67"/>
<accession>A0A9Q8PF67</accession>
<keyword evidence="1" id="KW-0732">Signal</keyword>
<protein>
    <submittedName>
        <fullName evidence="2">Uncharacterized protein</fullName>
    </submittedName>
</protein>
<dbReference type="EMBL" id="CP090170">
    <property type="protein sequence ID" value="UJO21378.1"/>
    <property type="molecule type" value="Genomic_DNA"/>
</dbReference>
<evidence type="ECO:0000313" key="3">
    <source>
        <dbReference type="Proteomes" id="UP000756132"/>
    </source>
</evidence>
<feature type="chain" id="PRO_5040268409" evidence="1">
    <location>
        <begin position="20"/>
        <end position="70"/>
    </location>
</feature>
<dbReference type="KEGG" id="ffu:CLAFUR5_11053"/>
<evidence type="ECO:0000313" key="2">
    <source>
        <dbReference type="EMBL" id="UJO21378.1"/>
    </source>
</evidence>
<dbReference type="RefSeq" id="XP_047765744.1">
    <property type="nucleotide sequence ID" value="XM_047910201.1"/>
</dbReference>
<name>A0A9Q8PF67_PASFU</name>
<evidence type="ECO:0000256" key="1">
    <source>
        <dbReference type="SAM" id="SignalP"/>
    </source>
</evidence>
<sequence>MLDYRHYLVLAALLFTSSAMPIPGVFPDLVQVIGGLTVVVDVKFEHEARIYGMGLIVCSVQDTVGAIFAR</sequence>
<dbReference type="GeneID" id="71990931"/>
<organism evidence="2 3">
    <name type="scientific">Passalora fulva</name>
    <name type="common">Tomato leaf mold</name>
    <name type="synonym">Cladosporium fulvum</name>
    <dbReference type="NCBI Taxonomy" id="5499"/>
    <lineage>
        <taxon>Eukaryota</taxon>
        <taxon>Fungi</taxon>
        <taxon>Dikarya</taxon>
        <taxon>Ascomycota</taxon>
        <taxon>Pezizomycotina</taxon>
        <taxon>Dothideomycetes</taxon>
        <taxon>Dothideomycetidae</taxon>
        <taxon>Mycosphaerellales</taxon>
        <taxon>Mycosphaerellaceae</taxon>
        <taxon>Fulvia</taxon>
    </lineage>
</organism>
<feature type="signal peptide" evidence="1">
    <location>
        <begin position="1"/>
        <end position="19"/>
    </location>
</feature>
<keyword evidence="3" id="KW-1185">Reference proteome</keyword>
<reference evidence="2" key="2">
    <citation type="journal article" date="2022" name="Microb. Genom.">
        <title>A chromosome-scale genome assembly of the tomato pathogen Cladosporium fulvum reveals a compartmentalized genome architecture and the presence of a dispensable chromosome.</title>
        <authorList>
            <person name="Zaccaron A.Z."/>
            <person name="Chen L.H."/>
            <person name="Samaras A."/>
            <person name="Stergiopoulos I."/>
        </authorList>
    </citation>
    <scope>NUCLEOTIDE SEQUENCE</scope>
    <source>
        <strain evidence="2">Race5_Kim</strain>
    </source>
</reference>
<proteinExistence type="predicted"/>